<feature type="chain" id="PRO_5015781445" evidence="2">
    <location>
        <begin position="20"/>
        <end position="563"/>
    </location>
</feature>
<evidence type="ECO:0000313" key="3">
    <source>
        <dbReference type="EMBL" id="PVU92995.1"/>
    </source>
</evidence>
<feature type="non-terminal residue" evidence="3">
    <location>
        <position position="563"/>
    </location>
</feature>
<evidence type="ECO:0000256" key="2">
    <source>
        <dbReference type="SAM" id="SignalP"/>
    </source>
</evidence>
<organism evidence="3 4">
    <name type="scientific">Smittium simulii</name>
    <dbReference type="NCBI Taxonomy" id="133385"/>
    <lineage>
        <taxon>Eukaryota</taxon>
        <taxon>Fungi</taxon>
        <taxon>Fungi incertae sedis</taxon>
        <taxon>Zoopagomycota</taxon>
        <taxon>Kickxellomycotina</taxon>
        <taxon>Harpellomycetes</taxon>
        <taxon>Harpellales</taxon>
        <taxon>Legeriomycetaceae</taxon>
        <taxon>Smittium</taxon>
    </lineage>
</organism>
<sequence length="563" mass="62611">MKTAAYYNLVVLCVSLVTAAPTTVTDASLKEASSSTQKGNVKPTTINFDQEDPDIIFDTQSGSDDLNDLIELYNSTSSDSKVLSPVLLSSSNNNFNNLEDVEDAQNFDTSLKSTDDNLEDIDDDQDFDTSLKSSGDNQEESDDDQDFDTSLKSGVDNLEEIDNDANLEDNDANLEDNDANLEDNDANLEDNDANLEDNDANLEDNDANLEDNDANLEDNDANLEDNDANLEDNDANLEDNDANLEDNDANLEDNDANLEDNDANLEDNDANLEDNDANLEDNDDNQDFDTSLKSTDNNLEDTNMALSSNNNLLQNKNNNQTLPKNKMDLQSLVPLKADRDSQVIKPGASIRITFKNKVWADDLATSPGLKYHLNYIPKKFFGNIFEFCFKYHPLFRIKWNTEPEFRKSWDDDESARLNAVAKSLAYNNIAVQALRADILAQYINIYRAQVATKPPLLPASISMRLVGKLLGEELKLSSTRIRKDPTVLCVKTTLATAKFLNAISLPRYLMLNSIRLAPILPNQCPPATLQPLTSRINEATENIMIKKNIYGGIFNIKPANELA</sequence>
<feature type="compositionally biased region" description="Polar residues" evidence="1">
    <location>
        <begin position="288"/>
        <end position="303"/>
    </location>
</feature>
<dbReference type="STRING" id="133385.A0A2T9YKY7"/>
<dbReference type="Proteomes" id="UP000245383">
    <property type="component" value="Unassembled WGS sequence"/>
</dbReference>
<feature type="compositionally biased region" description="Polar residues" evidence="1">
    <location>
        <begin position="32"/>
        <end position="48"/>
    </location>
</feature>
<keyword evidence="4" id="KW-1185">Reference proteome</keyword>
<dbReference type="AlphaFoldDB" id="A0A2T9YKY7"/>
<gene>
    <name evidence="3" type="ORF">BB561_003506</name>
</gene>
<proteinExistence type="predicted"/>
<accession>A0A2T9YKY7</accession>
<feature type="region of interest" description="Disordered" evidence="1">
    <location>
        <begin position="32"/>
        <end position="51"/>
    </location>
</feature>
<keyword evidence="2" id="KW-0732">Signal</keyword>
<feature type="signal peptide" evidence="2">
    <location>
        <begin position="1"/>
        <end position="19"/>
    </location>
</feature>
<protein>
    <submittedName>
        <fullName evidence="3">Uncharacterized protein</fullName>
    </submittedName>
</protein>
<feature type="compositionally biased region" description="Acidic residues" evidence="1">
    <location>
        <begin position="116"/>
        <end position="127"/>
    </location>
</feature>
<name>A0A2T9YKY7_9FUNG</name>
<comment type="caution">
    <text evidence="3">The sequence shown here is derived from an EMBL/GenBank/DDBJ whole genome shotgun (WGS) entry which is preliminary data.</text>
</comment>
<reference evidence="3 4" key="1">
    <citation type="journal article" date="2018" name="MBio">
        <title>Comparative Genomics Reveals the Core Gene Toolbox for the Fungus-Insect Symbiosis.</title>
        <authorList>
            <person name="Wang Y."/>
            <person name="Stata M."/>
            <person name="Wang W."/>
            <person name="Stajich J.E."/>
            <person name="White M.M."/>
            <person name="Moncalvo J.M."/>
        </authorList>
    </citation>
    <scope>NUCLEOTIDE SEQUENCE [LARGE SCALE GENOMIC DNA]</scope>
    <source>
        <strain evidence="3 4">SWE-8-4</strain>
    </source>
</reference>
<evidence type="ECO:0000313" key="4">
    <source>
        <dbReference type="Proteomes" id="UP000245383"/>
    </source>
</evidence>
<feature type="compositionally biased region" description="Acidic residues" evidence="1">
    <location>
        <begin position="137"/>
        <end position="147"/>
    </location>
</feature>
<dbReference type="EMBL" id="MBFR01000142">
    <property type="protein sequence ID" value="PVU92995.1"/>
    <property type="molecule type" value="Genomic_DNA"/>
</dbReference>
<feature type="region of interest" description="Disordered" evidence="1">
    <location>
        <begin position="110"/>
        <end position="303"/>
    </location>
</feature>
<feature type="compositionally biased region" description="Acidic residues" evidence="1">
    <location>
        <begin position="157"/>
        <end position="287"/>
    </location>
</feature>
<evidence type="ECO:0000256" key="1">
    <source>
        <dbReference type="SAM" id="MobiDB-lite"/>
    </source>
</evidence>